<dbReference type="Pfam" id="PF02384">
    <property type="entry name" value="N6_Mtase"/>
    <property type="match status" value="1"/>
</dbReference>
<name>I3CGW5_9GAMM</name>
<dbReference type="GO" id="GO:0008170">
    <property type="term" value="F:N-methyltransferase activity"/>
    <property type="evidence" value="ECO:0007669"/>
    <property type="project" value="InterPro"/>
</dbReference>
<keyword evidence="10" id="KW-1185">Reference proteome</keyword>
<dbReference type="OrthoDB" id="5749002at2"/>
<dbReference type="eggNOG" id="COG0286">
    <property type="taxonomic scope" value="Bacteria"/>
</dbReference>
<dbReference type="InterPro" id="IPR003356">
    <property type="entry name" value="DNA_methylase_A-5"/>
</dbReference>
<proteinExistence type="inferred from homology"/>
<keyword evidence="4 9" id="KW-0808">Transferase</keyword>
<dbReference type="GO" id="GO:0009307">
    <property type="term" value="P:DNA restriction-modification system"/>
    <property type="evidence" value="ECO:0007669"/>
    <property type="project" value="UniProtKB-KW"/>
</dbReference>
<dbReference type="Proteomes" id="UP000005744">
    <property type="component" value="Unassembled WGS sequence"/>
</dbReference>
<dbReference type="EC" id="2.1.1.72" evidence="2"/>
<evidence type="ECO:0000256" key="1">
    <source>
        <dbReference type="ARBA" id="ARBA00006594"/>
    </source>
</evidence>
<evidence type="ECO:0000313" key="9">
    <source>
        <dbReference type="EMBL" id="EIJ42858.1"/>
    </source>
</evidence>
<keyword evidence="6" id="KW-0680">Restriction system</keyword>
<keyword evidence="3 9" id="KW-0489">Methyltransferase</keyword>
<dbReference type="GO" id="GO:0003677">
    <property type="term" value="F:DNA binding"/>
    <property type="evidence" value="ECO:0007669"/>
    <property type="project" value="InterPro"/>
</dbReference>
<dbReference type="EMBL" id="JH600070">
    <property type="protein sequence ID" value="EIJ42858.1"/>
    <property type="molecule type" value="Genomic_DNA"/>
</dbReference>
<evidence type="ECO:0000256" key="3">
    <source>
        <dbReference type="ARBA" id="ARBA00022603"/>
    </source>
</evidence>
<dbReference type="STRING" id="395493.BegalDRAFT_1992"/>
<comment type="catalytic activity">
    <reaction evidence="7">
        <text>a 2'-deoxyadenosine in DNA + S-adenosyl-L-methionine = an N(6)-methyl-2'-deoxyadenosine in DNA + S-adenosyl-L-homocysteine + H(+)</text>
        <dbReference type="Rhea" id="RHEA:15197"/>
        <dbReference type="Rhea" id="RHEA-COMP:12418"/>
        <dbReference type="Rhea" id="RHEA-COMP:12419"/>
        <dbReference type="ChEBI" id="CHEBI:15378"/>
        <dbReference type="ChEBI" id="CHEBI:57856"/>
        <dbReference type="ChEBI" id="CHEBI:59789"/>
        <dbReference type="ChEBI" id="CHEBI:90615"/>
        <dbReference type="ChEBI" id="CHEBI:90616"/>
        <dbReference type="EC" id="2.1.1.72"/>
    </reaction>
</comment>
<feature type="domain" description="DNA methylase adenine-specific" evidence="8">
    <location>
        <begin position="117"/>
        <end position="417"/>
    </location>
</feature>
<dbReference type="InterPro" id="IPR029063">
    <property type="entry name" value="SAM-dependent_MTases_sf"/>
</dbReference>
<dbReference type="GO" id="GO:0032259">
    <property type="term" value="P:methylation"/>
    <property type="evidence" value="ECO:0007669"/>
    <property type="project" value="UniProtKB-KW"/>
</dbReference>
<evidence type="ECO:0000256" key="2">
    <source>
        <dbReference type="ARBA" id="ARBA00011900"/>
    </source>
</evidence>
<evidence type="ECO:0000256" key="4">
    <source>
        <dbReference type="ARBA" id="ARBA00022679"/>
    </source>
</evidence>
<evidence type="ECO:0000256" key="7">
    <source>
        <dbReference type="ARBA" id="ARBA00047942"/>
    </source>
</evidence>
<reference evidence="9 10" key="1">
    <citation type="submission" date="2011-11" db="EMBL/GenBank/DDBJ databases">
        <title>Improved High-Quality Draft sequence of Beggiatoa alba B18lD.</title>
        <authorList>
            <consortium name="US DOE Joint Genome Institute"/>
            <person name="Lucas S."/>
            <person name="Han J."/>
            <person name="Lapidus A."/>
            <person name="Cheng J.-F."/>
            <person name="Goodwin L."/>
            <person name="Pitluck S."/>
            <person name="Peters L."/>
            <person name="Mikhailova N."/>
            <person name="Held B."/>
            <person name="Detter J.C."/>
            <person name="Han C."/>
            <person name="Tapia R."/>
            <person name="Land M."/>
            <person name="Hauser L."/>
            <person name="Kyrpides N."/>
            <person name="Ivanova N."/>
            <person name="Pagani I."/>
            <person name="Samuel K."/>
            <person name="Teske A."/>
            <person name="Mueller J."/>
            <person name="Woyke T."/>
        </authorList>
    </citation>
    <scope>NUCLEOTIDE SEQUENCE [LARGE SCALE GENOMIC DNA]</scope>
    <source>
        <strain evidence="9 10">B18LD</strain>
    </source>
</reference>
<dbReference type="InterPro" id="IPR038333">
    <property type="entry name" value="T1MK-like_N_sf"/>
</dbReference>
<dbReference type="PANTHER" id="PTHR42933:SF4">
    <property type="entry name" value="TYPE I RESTRICTION ENZYME ECOKI METHYLASE SUBUNIT"/>
    <property type="match status" value="1"/>
</dbReference>
<accession>I3CGW5</accession>
<comment type="similarity">
    <text evidence="1">Belongs to the N(4)/N(6)-methyltransferase family.</text>
</comment>
<dbReference type="RefSeq" id="WP_002686112.1">
    <property type="nucleotide sequence ID" value="NZ_JH600070.1"/>
</dbReference>
<dbReference type="Gene3D" id="3.40.50.150">
    <property type="entry name" value="Vaccinia Virus protein VP39"/>
    <property type="match status" value="1"/>
</dbReference>
<sequence>MDTREIAQKLWEPAKALQENGLAYHEYVDNLTWLLFLKIAPAIDLIEQLPVHLNWRVLLTTPTPSRLAYYQQALMTLRQSAHPSIAALFSQARTQLKNAQELNQLIDVLSILDDVVIDDLGEIYGEFLDRYALDDHEHVVPPRSLVDTLIILTQPQAGEVIHDPVADIAGFLVAADQYIQVTCDYETQPEDETIPTYAKSTLLGIEQDLTRQRLAIMHCLLHEIDDKPHLPVQWGNSLLMERHQVPHIDLVLSSLVSVTDIHHETVQQTQTLALLRHCYRNLKPKGRAAIIVPDSLLHATGHAQRVRKELLDNFVVHTILRLPHGVFYPHQIPAHVLFFYRSESALECTQQVWFYDMRSQSVGFGRHLRLNRQHLMGFETVFGEDCYGTSPRQEEGKTSRWHSYSRQWLAKNEDNLDLAYLQEETHEPIDSIYYAGHESIWTFLESAVAELEDLRDLLGD</sequence>
<dbReference type="InterPro" id="IPR051537">
    <property type="entry name" value="DNA_Adenine_Mtase"/>
</dbReference>
<gene>
    <name evidence="9" type="ORF">BegalDRAFT_1992</name>
</gene>
<organism evidence="9 10">
    <name type="scientific">Beggiatoa alba B18LD</name>
    <dbReference type="NCBI Taxonomy" id="395493"/>
    <lineage>
        <taxon>Bacteria</taxon>
        <taxon>Pseudomonadati</taxon>
        <taxon>Pseudomonadota</taxon>
        <taxon>Gammaproteobacteria</taxon>
        <taxon>Thiotrichales</taxon>
        <taxon>Thiotrichaceae</taxon>
        <taxon>Beggiatoa</taxon>
    </lineage>
</organism>
<evidence type="ECO:0000313" key="10">
    <source>
        <dbReference type="Proteomes" id="UP000005744"/>
    </source>
</evidence>
<dbReference type="SUPFAM" id="SSF53335">
    <property type="entry name" value="S-adenosyl-L-methionine-dependent methyltransferases"/>
    <property type="match status" value="1"/>
</dbReference>
<dbReference type="GO" id="GO:0009007">
    <property type="term" value="F:site-specific DNA-methyltransferase (adenine-specific) activity"/>
    <property type="evidence" value="ECO:0007669"/>
    <property type="project" value="UniProtKB-EC"/>
</dbReference>
<keyword evidence="5" id="KW-0949">S-adenosyl-L-methionine</keyword>
<evidence type="ECO:0000259" key="8">
    <source>
        <dbReference type="Pfam" id="PF02384"/>
    </source>
</evidence>
<dbReference type="HOGENOM" id="CLU_018284_2_0_6"/>
<evidence type="ECO:0000256" key="5">
    <source>
        <dbReference type="ARBA" id="ARBA00022691"/>
    </source>
</evidence>
<dbReference type="PANTHER" id="PTHR42933">
    <property type="entry name" value="SLR6095 PROTEIN"/>
    <property type="match status" value="1"/>
</dbReference>
<protein>
    <recommendedName>
        <fullName evidence="2">site-specific DNA-methyltransferase (adenine-specific)</fullName>
        <ecNumber evidence="2">2.1.1.72</ecNumber>
    </recommendedName>
</protein>
<dbReference type="Gene3D" id="1.20.1260.30">
    <property type="match status" value="1"/>
</dbReference>
<evidence type="ECO:0000256" key="6">
    <source>
        <dbReference type="ARBA" id="ARBA00022747"/>
    </source>
</evidence>
<dbReference type="AlphaFoldDB" id="I3CGW5"/>